<keyword evidence="4 9" id="KW-0997">Cell inner membrane</keyword>
<keyword evidence="2 9" id="KW-0813">Transport</keyword>
<feature type="transmembrane region" description="Helical" evidence="9">
    <location>
        <begin position="142"/>
        <end position="164"/>
    </location>
</feature>
<evidence type="ECO:0000259" key="10">
    <source>
        <dbReference type="Pfam" id="PF04290"/>
    </source>
</evidence>
<name>A0AAU7KHB3_9GAMM</name>
<dbReference type="GO" id="GO:0022857">
    <property type="term" value="F:transmembrane transporter activity"/>
    <property type="evidence" value="ECO:0007669"/>
    <property type="project" value="UniProtKB-UniRule"/>
</dbReference>
<gene>
    <name evidence="11" type="ORF">NFG58_19680</name>
</gene>
<keyword evidence="6 9" id="KW-1133">Transmembrane helix</keyword>
<dbReference type="GO" id="GO:0015740">
    <property type="term" value="P:C4-dicarboxylate transport"/>
    <property type="evidence" value="ECO:0007669"/>
    <property type="project" value="TreeGrafter"/>
</dbReference>
<dbReference type="PANTHER" id="PTHR35011">
    <property type="entry name" value="2,3-DIKETO-L-GULONATE TRAP TRANSPORTER SMALL PERMEASE PROTEIN YIAM"/>
    <property type="match status" value="1"/>
</dbReference>
<feature type="transmembrane region" description="Helical" evidence="9">
    <location>
        <begin position="32"/>
        <end position="56"/>
    </location>
</feature>
<dbReference type="InterPro" id="IPR055348">
    <property type="entry name" value="DctQ"/>
</dbReference>
<sequence length="191" mass="20630">MTRAWQRLEAHAGHPVRRHFLHLLAWLDRGSYYAILLAMGLMTVLVCAQVVARYLLGTSIDSADELSRLCFVWAIFLAIPHGIKSGIHVGIDALVSHLPAGAQRRLAQLMAALGVVLMVILGVVGTGAVIDKWPQLMPTMPITAAVFYIAVLISAIHCALHLIAQCLELEPLPSAPAGPDSGHDRGEEVRP</sequence>
<comment type="subunit">
    <text evidence="9">The complex comprises the extracytoplasmic solute receptor protein and the two transmembrane proteins.</text>
</comment>
<organism evidence="11">
    <name type="scientific">Halomonas sp. RT37</name>
    <dbReference type="NCBI Taxonomy" id="2950872"/>
    <lineage>
        <taxon>Bacteria</taxon>
        <taxon>Pseudomonadati</taxon>
        <taxon>Pseudomonadota</taxon>
        <taxon>Gammaproteobacteria</taxon>
        <taxon>Oceanospirillales</taxon>
        <taxon>Halomonadaceae</taxon>
        <taxon>Halomonas</taxon>
    </lineage>
</organism>
<dbReference type="PANTHER" id="PTHR35011:SF2">
    <property type="entry name" value="2,3-DIKETO-L-GULONATE TRAP TRANSPORTER SMALL PERMEASE PROTEIN YIAM"/>
    <property type="match status" value="1"/>
</dbReference>
<protein>
    <recommendedName>
        <fullName evidence="9">TRAP transporter small permease protein</fullName>
    </recommendedName>
</protein>
<dbReference type="AlphaFoldDB" id="A0AAU7KHB3"/>
<dbReference type="EMBL" id="CP098827">
    <property type="protein sequence ID" value="XBO70794.1"/>
    <property type="molecule type" value="Genomic_DNA"/>
</dbReference>
<evidence type="ECO:0000256" key="6">
    <source>
        <dbReference type="ARBA" id="ARBA00022989"/>
    </source>
</evidence>
<evidence type="ECO:0000256" key="4">
    <source>
        <dbReference type="ARBA" id="ARBA00022519"/>
    </source>
</evidence>
<comment type="function">
    <text evidence="9">Part of the tripartite ATP-independent periplasmic (TRAP) transport system.</text>
</comment>
<evidence type="ECO:0000256" key="2">
    <source>
        <dbReference type="ARBA" id="ARBA00022448"/>
    </source>
</evidence>
<evidence type="ECO:0000256" key="1">
    <source>
        <dbReference type="ARBA" id="ARBA00004429"/>
    </source>
</evidence>
<keyword evidence="5 9" id="KW-0812">Transmembrane</keyword>
<evidence type="ECO:0000313" key="11">
    <source>
        <dbReference type="EMBL" id="XBO70794.1"/>
    </source>
</evidence>
<evidence type="ECO:0000256" key="9">
    <source>
        <dbReference type="RuleBase" id="RU369079"/>
    </source>
</evidence>
<keyword evidence="7 9" id="KW-0472">Membrane</keyword>
<feature type="transmembrane region" description="Helical" evidence="9">
    <location>
        <begin position="107"/>
        <end position="130"/>
    </location>
</feature>
<comment type="similarity">
    <text evidence="8 9">Belongs to the TRAP transporter small permease family.</text>
</comment>
<evidence type="ECO:0000256" key="3">
    <source>
        <dbReference type="ARBA" id="ARBA00022475"/>
    </source>
</evidence>
<evidence type="ECO:0000256" key="5">
    <source>
        <dbReference type="ARBA" id="ARBA00022692"/>
    </source>
</evidence>
<evidence type="ECO:0000256" key="8">
    <source>
        <dbReference type="ARBA" id="ARBA00038436"/>
    </source>
</evidence>
<proteinExistence type="inferred from homology"/>
<dbReference type="InterPro" id="IPR007387">
    <property type="entry name" value="TRAP_DctQ"/>
</dbReference>
<dbReference type="Pfam" id="PF04290">
    <property type="entry name" value="DctQ"/>
    <property type="match status" value="1"/>
</dbReference>
<feature type="domain" description="Tripartite ATP-independent periplasmic transporters DctQ component" evidence="10">
    <location>
        <begin position="42"/>
        <end position="168"/>
    </location>
</feature>
<dbReference type="RefSeq" id="WP_052704322.1">
    <property type="nucleotide sequence ID" value="NZ_CP098827.1"/>
</dbReference>
<evidence type="ECO:0000256" key="7">
    <source>
        <dbReference type="ARBA" id="ARBA00023136"/>
    </source>
</evidence>
<dbReference type="GO" id="GO:0005886">
    <property type="term" value="C:plasma membrane"/>
    <property type="evidence" value="ECO:0007669"/>
    <property type="project" value="UniProtKB-SubCell"/>
</dbReference>
<feature type="transmembrane region" description="Helical" evidence="9">
    <location>
        <begin position="68"/>
        <end position="87"/>
    </location>
</feature>
<keyword evidence="3" id="KW-1003">Cell membrane</keyword>
<accession>A0AAU7KHB3</accession>
<comment type="subcellular location">
    <subcellularLocation>
        <location evidence="1 9">Cell inner membrane</location>
        <topology evidence="1 9">Multi-pass membrane protein</topology>
    </subcellularLocation>
</comment>
<reference evidence="11" key="1">
    <citation type="submission" date="2022-06" db="EMBL/GenBank/DDBJ databases">
        <title>A novel DMS-producing enzyme.</title>
        <authorList>
            <person name="Zhang Y."/>
        </authorList>
    </citation>
    <scope>NUCLEOTIDE SEQUENCE</scope>
    <source>
        <strain evidence="11">RT37</strain>
    </source>
</reference>